<feature type="compositionally biased region" description="Basic residues" evidence="1">
    <location>
        <begin position="117"/>
        <end position="127"/>
    </location>
</feature>
<feature type="region of interest" description="Disordered" evidence="1">
    <location>
        <begin position="285"/>
        <end position="323"/>
    </location>
</feature>
<evidence type="ECO:0000313" key="3">
    <source>
        <dbReference type="Proteomes" id="UP001432027"/>
    </source>
</evidence>
<dbReference type="GO" id="GO:0005634">
    <property type="term" value="C:nucleus"/>
    <property type="evidence" value="ECO:0007669"/>
    <property type="project" value="TreeGrafter"/>
</dbReference>
<organism evidence="2 3">
    <name type="scientific">Pristionchus entomophagus</name>
    <dbReference type="NCBI Taxonomy" id="358040"/>
    <lineage>
        <taxon>Eukaryota</taxon>
        <taxon>Metazoa</taxon>
        <taxon>Ecdysozoa</taxon>
        <taxon>Nematoda</taxon>
        <taxon>Chromadorea</taxon>
        <taxon>Rhabditida</taxon>
        <taxon>Rhabditina</taxon>
        <taxon>Diplogasteromorpha</taxon>
        <taxon>Diplogasteroidea</taxon>
        <taxon>Neodiplogasteridae</taxon>
        <taxon>Pristionchus</taxon>
    </lineage>
</organism>
<proteinExistence type="predicted"/>
<feature type="region of interest" description="Disordered" evidence="1">
    <location>
        <begin position="203"/>
        <end position="233"/>
    </location>
</feature>
<dbReference type="AlphaFoldDB" id="A0AAV5TLD3"/>
<sequence>SIMMGLVDYGSDSGSGGDDSGDEGLPSGVLVQNPIKGINSPLVPVNPEKSVSSSVEDGGFFGGEAEEDDYEGSKLSLPAARSTNQPSGEVEEEEIDDIVKPKEWEKKLAEKARRKLEKKALKRKEKEKRREEKRSKKEGNTEQVHLKEETKKKRGPVRIDAFGGLSKAVVEVEEEIKDESMSVAVPAPSSSSLKLFSMLPAPKTSSRLAPSGKAVSLMMPPSLRTKTAEKTASTVVKQPMRPIVSGVDSSSDEEDDGDFFGLSSTQSTVVPKPINHIPGVPLLPSYGLSDEAGPARPGPMDSTHGYEDAEEEEDEGPTSSGQMKKISDEAAQNMIFKYDYAPFGHDRRGFTDADIIDVSVDKAIGPNVQENLLKNLNRHNMARASMPTLPAAAAPKDKNAKRKHQITYLANIAVAREGELQQKWAEGKAAKRMARQKYGF</sequence>
<accession>A0AAV5TLD3</accession>
<dbReference type="PANTHER" id="PTHR13621:SF2">
    <property type="entry name" value="PROLINE-RICH PROTEIN PRCC"/>
    <property type="match status" value="1"/>
</dbReference>
<dbReference type="Pfam" id="PF10253">
    <property type="entry name" value="PRCC"/>
    <property type="match status" value="1"/>
</dbReference>
<evidence type="ECO:0008006" key="4">
    <source>
        <dbReference type="Google" id="ProtNLM"/>
    </source>
</evidence>
<evidence type="ECO:0000313" key="2">
    <source>
        <dbReference type="EMBL" id="GMS95240.1"/>
    </source>
</evidence>
<evidence type="ECO:0000256" key="1">
    <source>
        <dbReference type="SAM" id="MobiDB-lite"/>
    </source>
</evidence>
<keyword evidence="3" id="KW-1185">Reference proteome</keyword>
<feature type="compositionally biased region" description="Basic and acidic residues" evidence="1">
    <location>
        <begin position="128"/>
        <end position="151"/>
    </location>
</feature>
<protein>
    <recommendedName>
        <fullName evidence="4">Proline-rich protein PRCC</fullName>
    </recommendedName>
</protein>
<reference evidence="2" key="1">
    <citation type="submission" date="2023-10" db="EMBL/GenBank/DDBJ databases">
        <title>Genome assembly of Pristionchus species.</title>
        <authorList>
            <person name="Yoshida K."/>
            <person name="Sommer R.J."/>
        </authorList>
    </citation>
    <scope>NUCLEOTIDE SEQUENCE</scope>
    <source>
        <strain evidence="2">RS0144</strain>
    </source>
</reference>
<dbReference type="EMBL" id="BTSX01000004">
    <property type="protein sequence ID" value="GMS95240.1"/>
    <property type="molecule type" value="Genomic_DNA"/>
</dbReference>
<gene>
    <name evidence="2" type="ORF">PENTCL1PPCAC_17415</name>
</gene>
<feature type="region of interest" description="Disordered" evidence="1">
    <location>
        <begin position="117"/>
        <end position="155"/>
    </location>
</feature>
<dbReference type="Proteomes" id="UP001432027">
    <property type="component" value="Unassembled WGS sequence"/>
</dbReference>
<dbReference type="InterPro" id="IPR018800">
    <property type="entry name" value="PRCC"/>
</dbReference>
<feature type="region of interest" description="Disordered" evidence="1">
    <location>
        <begin position="1"/>
        <end position="96"/>
    </location>
</feature>
<feature type="non-terminal residue" evidence="2">
    <location>
        <position position="1"/>
    </location>
</feature>
<dbReference type="PANTHER" id="PTHR13621">
    <property type="entry name" value="PROLINE-RICH PROTEIN PRCC"/>
    <property type="match status" value="1"/>
</dbReference>
<name>A0AAV5TLD3_9BILA</name>
<comment type="caution">
    <text evidence="2">The sequence shown here is derived from an EMBL/GenBank/DDBJ whole genome shotgun (WGS) entry which is preliminary data.</text>
</comment>